<protein>
    <recommendedName>
        <fullName evidence="1">DUF2007 domain-containing protein</fullName>
    </recommendedName>
</protein>
<dbReference type="Proteomes" id="UP000061432">
    <property type="component" value="Plasmid pMaq22A_1p"/>
</dbReference>
<dbReference type="KEGG" id="maqu:Maq22A_1p34305"/>
<evidence type="ECO:0000313" key="3">
    <source>
        <dbReference type="Proteomes" id="UP000061432"/>
    </source>
</evidence>
<dbReference type="EMBL" id="AP014705">
    <property type="protein sequence ID" value="BAQ49132.1"/>
    <property type="molecule type" value="Genomic_DNA"/>
</dbReference>
<name>A0A0C6FPR7_9HYPH</name>
<sequence length="90" mass="9927">MAAAIRDRTPHVTMIELIRTNDLVLIGFAESLLAGADIPVLVADNHISVMEGMIGAFPRRLLVPEDHARQARRLLVDAGLAHELRDEPRP</sequence>
<evidence type="ECO:0000313" key="2">
    <source>
        <dbReference type="EMBL" id="BAQ49132.1"/>
    </source>
</evidence>
<reference evidence="3" key="2">
    <citation type="submission" date="2015-01" db="EMBL/GenBank/DDBJ databases">
        <title>Complete genome sequence of Methylobacterium aquaticum strain 22A.</title>
        <authorList>
            <person name="Tani A."/>
            <person name="Ogura Y."/>
            <person name="Hayashi T."/>
        </authorList>
    </citation>
    <scope>NUCLEOTIDE SEQUENCE [LARGE SCALE GENOMIC DNA]</scope>
    <source>
        <strain evidence="3">MA-22A</strain>
        <plasmid evidence="3">Plasmid pMaq22A_1p DNA</plasmid>
    </source>
</reference>
<organism evidence="2 3">
    <name type="scientific">Methylobacterium aquaticum</name>
    <dbReference type="NCBI Taxonomy" id="270351"/>
    <lineage>
        <taxon>Bacteria</taxon>
        <taxon>Pseudomonadati</taxon>
        <taxon>Pseudomonadota</taxon>
        <taxon>Alphaproteobacteria</taxon>
        <taxon>Hyphomicrobiales</taxon>
        <taxon>Methylobacteriaceae</taxon>
        <taxon>Methylobacterium</taxon>
    </lineage>
</organism>
<keyword evidence="2" id="KW-0614">Plasmid</keyword>
<geneLocation type="plasmid" evidence="3">
    <name>pMaq22A_1p DNA</name>
</geneLocation>
<feature type="domain" description="DUF2007" evidence="1">
    <location>
        <begin position="14"/>
        <end position="78"/>
    </location>
</feature>
<reference evidence="2 3" key="1">
    <citation type="journal article" date="2015" name="Genome Announc.">
        <title>Complete Genome Sequence of Methylobacterium aquaticum Strain 22A, Isolated from Racomitrium japonicum Moss.</title>
        <authorList>
            <person name="Tani A."/>
            <person name="Ogura Y."/>
            <person name="Hayashi T."/>
            <person name="Kimbara K."/>
        </authorList>
    </citation>
    <scope>NUCLEOTIDE SEQUENCE [LARGE SCALE GENOMIC DNA]</scope>
    <source>
        <strain evidence="2 3">MA-22A</strain>
        <plasmid evidence="3">Plasmid pMaq22A_1p DNA</plasmid>
    </source>
</reference>
<dbReference type="InterPro" id="IPR011322">
    <property type="entry name" value="N-reg_PII-like_a/b"/>
</dbReference>
<dbReference type="Gene3D" id="3.30.70.790">
    <property type="entry name" value="UreE, C-terminal domain"/>
    <property type="match status" value="1"/>
</dbReference>
<accession>A0A0C6FPR7</accession>
<gene>
    <name evidence="2" type="ORF">Maq22A_1p34305</name>
</gene>
<dbReference type="SUPFAM" id="SSF54913">
    <property type="entry name" value="GlnB-like"/>
    <property type="match status" value="1"/>
</dbReference>
<proteinExistence type="predicted"/>
<dbReference type="PATRIC" id="fig|270351.10.peg.6173"/>
<dbReference type="AlphaFoldDB" id="A0A0C6FPR7"/>
<evidence type="ECO:0000259" key="1">
    <source>
        <dbReference type="Pfam" id="PF09413"/>
    </source>
</evidence>
<dbReference type="Pfam" id="PF09413">
    <property type="entry name" value="DUF2007"/>
    <property type="match status" value="1"/>
</dbReference>
<dbReference type="InterPro" id="IPR018551">
    <property type="entry name" value="DUF2007"/>
</dbReference>